<dbReference type="AlphaFoldDB" id="A0A0V0QKG5"/>
<dbReference type="Proteomes" id="UP000054937">
    <property type="component" value="Unassembled WGS sequence"/>
</dbReference>
<comment type="caution">
    <text evidence="1">The sequence shown here is derived from an EMBL/GenBank/DDBJ whole genome shotgun (WGS) entry which is preliminary data.</text>
</comment>
<name>A0A0V0QKG5_PSEPJ</name>
<sequence>MNLEQNFNNQGDGQEGMVGTEYFSQVKMFEQEDPVEIFLHKMGRVCFKEVVGKNEKLSDFKDNDFTLGHDEDLLDNDKVQRQGVQISEREKISNMFNYLNKDHKKLINCYQRFIQTYDIVTKILDDDDE</sequence>
<evidence type="ECO:0000313" key="1">
    <source>
        <dbReference type="EMBL" id="KRX02678.1"/>
    </source>
</evidence>
<organism evidence="1 2">
    <name type="scientific">Pseudocohnilembus persalinus</name>
    <name type="common">Ciliate</name>
    <dbReference type="NCBI Taxonomy" id="266149"/>
    <lineage>
        <taxon>Eukaryota</taxon>
        <taxon>Sar</taxon>
        <taxon>Alveolata</taxon>
        <taxon>Ciliophora</taxon>
        <taxon>Intramacronucleata</taxon>
        <taxon>Oligohymenophorea</taxon>
        <taxon>Scuticociliatia</taxon>
        <taxon>Philasterida</taxon>
        <taxon>Pseudocohnilembidae</taxon>
        <taxon>Pseudocohnilembus</taxon>
    </lineage>
</organism>
<reference evidence="1 2" key="1">
    <citation type="journal article" date="2015" name="Sci. Rep.">
        <title>Genome of the facultative scuticociliatosis pathogen Pseudocohnilembus persalinus provides insight into its virulence through horizontal gene transfer.</title>
        <authorList>
            <person name="Xiong J."/>
            <person name="Wang G."/>
            <person name="Cheng J."/>
            <person name="Tian M."/>
            <person name="Pan X."/>
            <person name="Warren A."/>
            <person name="Jiang C."/>
            <person name="Yuan D."/>
            <person name="Miao W."/>
        </authorList>
    </citation>
    <scope>NUCLEOTIDE SEQUENCE [LARGE SCALE GENOMIC DNA]</scope>
    <source>
        <strain evidence="1">36N120E</strain>
    </source>
</reference>
<dbReference type="InParanoid" id="A0A0V0QKG5"/>
<proteinExistence type="predicted"/>
<gene>
    <name evidence="1" type="ORF">PPERSA_12018</name>
</gene>
<accession>A0A0V0QKG5</accession>
<protein>
    <submittedName>
        <fullName evidence="1">Uncharacterized protein</fullName>
    </submittedName>
</protein>
<keyword evidence="2" id="KW-1185">Reference proteome</keyword>
<evidence type="ECO:0000313" key="2">
    <source>
        <dbReference type="Proteomes" id="UP000054937"/>
    </source>
</evidence>
<dbReference type="EMBL" id="LDAU01000154">
    <property type="protein sequence ID" value="KRX02678.1"/>
    <property type="molecule type" value="Genomic_DNA"/>
</dbReference>